<dbReference type="PROSITE" id="PS50011">
    <property type="entry name" value="PROTEIN_KINASE_DOM"/>
    <property type="match status" value="1"/>
</dbReference>
<dbReference type="EMBL" id="JAUYVH010000001">
    <property type="protein sequence ID" value="MDQ9168997.1"/>
    <property type="molecule type" value="Genomic_DNA"/>
</dbReference>
<dbReference type="Gene3D" id="1.10.510.10">
    <property type="entry name" value="Transferase(Phosphotransferase) domain 1"/>
    <property type="match status" value="1"/>
</dbReference>
<evidence type="ECO:0000313" key="2">
    <source>
        <dbReference type="EMBL" id="MDQ9168997.1"/>
    </source>
</evidence>
<dbReference type="SUPFAM" id="SSF56112">
    <property type="entry name" value="Protein kinase-like (PK-like)"/>
    <property type="match status" value="1"/>
</dbReference>
<dbReference type="RefSeq" id="WP_338434825.1">
    <property type="nucleotide sequence ID" value="NZ_JAUYVH010000001.1"/>
</dbReference>
<feature type="domain" description="Protein kinase" evidence="1">
    <location>
        <begin position="13"/>
        <end position="294"/>
    </location>
</feature>
<gene>
    <name evidence="2" type="ORF">Q8A64_01100</name>
</gene>
<reference evidence="2 3" key="1">
    <citation type="submission" date="2023-08" db="EMBL/GenBank/DDBJ databases">
        <title>Oxalobacteraceae gen .nov., isolated from river sludge outside the plant.</title>
        <authorList>
            <person name="Zhao S.Y."/>
        </authorList>
    </citation>
    <scope>NUCLEOTIDE SEQUENCE [LARGE SCALE GENOMIC DNA]</scope>
    <source>
        <strain evidence="2 3">R-40</strain>
    </source>
</reference>
<accession>A0ABU1BJ13</accession>
<name>A0ABU1BJ13_9BURK</name>
<sequence>MGKTLITSTGKPIQLGRELGKGGEGTVFEVPGFPKQVAKLYKGKIDQAKQAKLAFMASHADDALLNYAAWPQETLHESPAGPVIGFLMPKVTGRDPIHNIYSPAHRRQERPNLAWDFLLFVARNTAAAFETLHTHGHVLGDVNQGNVMVGSDSKVVLIDCDSFQITANKAVHFCEVGVSHFTPPELQGLSTFRGVTRSANHDNFGLALLIFHLLFGGRHPFSGKPLRNEVGEALESDIKAFRYAYAVDGQNRGIAPPPNTIPMNLVPDSMGTMFHLAFTERGATGNRPTAHQWVAALDSLRPGLRKCGMSSMHRFPGHLSQCPWCAMESKGIVYFIDLGTAYVPGSDNTFILAKVWALIEAVQPPPSVAPPNIANISASPQPLPASIPGEGQAHAWKVAIVIISIVMFVIFPDAWFVWAIAAWIGWASTSNIGASEREEERRRRQAILDRAQKEYENLVNRLRNETGPGEFQKKKQELANCREEYKSLPAMEKAELDKLHATAEQRQKHQFLDKIFIEDATISGVGPTKKAALRSFGIETAADVEWNKVRAVKGFGDVLTRVVVDWRKSCERRFVFNPRLAISAADVNSVRAKIGMRKKVLETTLSAGPAELNRFRLESTSKAKAIEAQLAQAATKYAQAKADMSVV</sequence>
<evidence type="ECO:0000313" key="3">
    <source>
        <dbReference type="Proteomes" id="UP001225596"/>
    </source>
</evidence>
<organism evidence="2 3">
    <name type="scientific">Keguizhuia sedimenti</name>
    <dbReference type="NCBI Taxonomy" id="3064264"/>
    <lineage>
        <taxon>Bacteria</taxon>
        <taxon>Pseudomonadati</taxon>
        <taxon>Pseudomonadota</taxon>
        <taxon>Betaproteobacteria</taxon>
        <taxon>Burkholderiales</taxon>
        <taxon>Oxalobacteraceae</taxon>
        <taxon>Keguizhuia</taxon>
    </lineage>
</organism>
<keyword evidence="3" id="KW-1185">Reference proteome</keyword>
<proteinExistence type="predicted"/>
<evidence type="ECO:0000259" key="1">
    <source>
        <dbReference type="PROSITE" id="PS50011"/>
    </source>
</evidence>
<dbReference type="InterPro" id="IPR000719">
    <property type="entry name" value="Prot_kinase_dom"/>
</dbReference>
<dbReference type="Proteomes" id="UP001225596">
    <property type="component" value="Unassembled WGS sequence"/>
</dbReference>
<protein>
    <submittedName>
        <fullName evidence="2">Helix-hairpin-helix domain-containing protein</fullName>
    </submittedName>
</protein>
<dbReference type="InterPro" id="IPR011009">
    <property type="entry name" value="Kinase-like_dom_sf"/>
</dbReference>
<comment type="caution">
    <text evidence="2">The sequence shown here is derived from an EMBL/GenBank/DDBJ whole genome shotgun (WGS) entry which is preliminary data.</text>
</comment>